<dbReference type="STRING" id="290338.CKO_00186"/>
<dbReference type="EMBL" id="CP000822">
    <property type="protein sequence ID" value="ABV11355.1"/>
    <property type="molecule type" value="Genomic_DNA"/>
</dbReference>
<organism evidence="1 2">
    <name type="scientific">Citrobacter koseri (strain ATCC BAA-895 / CDC 4225-83 / SGSC4696)</name>
    <dbReference type="NCBI Taxonomy" id="290338"/>
    <lineage>
        <taxon>Bacteria</taxon>
        <taxon>Pseudomonadati</taxon>
        <taxon>Pseudomonadota</taxon>
        <taxon>Gammaproteobacteria</taxon>
        <taxon>Enterobacterales</taxon>
        <taxon>Enterobacteriaceae</taxon>
        <taxon>Citrobacter</taxon>
    </lineage>
</organism>
<keyword evidence="2" id="KW-1185">Reference proteome</keyword>
<proteinExistence type="predicted"/>
<evidence type="ECO:0000313" key="1">
    <source>
        <dbReference type="EMBL" id="ABV11355.1"/>
    </source>
</evidence>
<evidence type="ECO:0000313" key="2">
    <source>
        <dbReference type="Proteomes" id="UP000008148"/>
    </source>
</evidence>
<name>A8ACZ2_CITK8</name>
<accession>A8ACZ2</accession>
<dbReference type="HOGENOM" id="CLU_3116078_0_0_6"/>
<protein>
    <submittedName>
        <fullName evidence="1">Uncharacterized protein</fullName>
    </submittedName>
</protein>
<dbReference type="KEGG" id="cko:CKO_00186"/>
<dbReference type="AlphaFoldDB" id="A8ACZ2"/>
<gene>
    <name evidence="1" type="ordered locus">CKO_00186</name>
</gene>
<reference evidence="1 2" key="1">
    <citation type="submission" date="2007-08" db="EMBL/GenBank/DDBJ databases">
        <authorList>
            <consortium name="The Citrobacter koseri Genome Sequencing Project"/>
            <person name="McClelland M."/>
            <person name="Sanderson E.K."/>
            <person name="Porwollik S."/>
            <person name="Spieth J."/>
            <person name="Clifton W.S."/>
            <person name="Latreille P."/>
            <person name="Courtney L."/>
            <person name="Wang C."/>
            <person name="Pepin K."/>
            <person name="Bhonagiri V."/>
            <person name="Nash W."/>
            <person name="Johnson M."/>
            <person name="Thiruvilangam P."/>
            <person name="Wilson R."/>
        </authorList>
    </citation>
    <scope>NUCLEOTIDE SEQUENCE [LARGE SCALE GENOMIC DNA]</scope>
    <source>
        <strain evidence="2">ATCC BAA-895 / CDC 4225-83 / SGSC4696</strain>
    </source>
</reference>
<dbReference type="Proteomes" id="UP000008148">
    <property type="component" value="Chromosome"/>
</dbReference>
<sequence>MQAGQAKRPRRPCRMTTLRRLIRPTTQMPLYNNLVAVLPACQGRVFLLLR</sequence>